<accession>A0ACC1HKY1</accession>
<reference evidence="1" key="1">
    <citation type="submission" date="2022-06" db="EMBL/GenBank/DDBJ databases">
        <title>Phylogenomic reconstructions and comparative analyses of Kickxellomycotina fungi.</title>
        <authorList>
            <person name="Reynolds N.K."/>
            <person name="Stajich J.E."/>
            <person name="Barry K."/>
            <person name="Grigoriev I.V."/>
            <person name="Crous P."/>
            <person name="Smith M.E."/>
        </authorList>
    </citation>
    <scope>NUCLEOTIDE SEQUENCE</scope>
    <source>
        <strain evidence="1">RSA 2271</strain>
    </source>
</reference>
<dbReference type="Proteomes" id="UP001145114">
    <property type="component" value="Unassembled WGS sequence"/>
</dbReference>
<dbReference type="EMBL" id="JAMZIH010005583">
    <property type="protein sequence ID" value="KAJ1674944.1"/>
    <property type="molecule type" value="Genomic_DNA"/>
</dbReference>
<organism evidence="1 2">
    <name type="scientific">Spiromyces aspiralis</name>
    <dbReference type="NCBI Taxonomy" id="68401"/>
    <lineage>
        <taxon>Eukaryota</taxon>
        <taxon>Fungi</taxon>
        <taxon>Fungi incertae sedis</taxon>
        <taxon>Zoopagomycota</taxon>
        <taxon>Kickxellomycotina</taxon>
        <taxon>Kickxellomycetes</taxon>
        <taxon>Kickxellales</taxon>
        <taxon>Kickxellaceae</taxon>
        <taxon>Spiromyces</taxon>
    </lineage>
</organism>
<keyword evidence="2" id="KW-1185">Reference proteome</keyword>
<evidence type="ECO:0000313" key="1">
    <source>
        <dbReference type="EMBL" id="KAJ1674944.1"/>
    </source>
</evidence>
<name>A0ACC1HKY1_9FUNG</name>
<sequence>MTEREHQDYFFHERNRVHLALLLNNLYMSCSWLPNRSEELEPSIMRVRKALEDYQRGDRNFPLSDVKLLGRCIEAMESAVNDPLWNYLMTSQDLGYWVDNFPPEELEGVPKGLVSPNHAEDRTAVVPDLIYRLQGRVKAHLAATASDAKSGAGANGPGAPLPPSPSTSGGIDKAANTQPVLDWYKRARVMGSTSTKFGYLLSQILRHHKTEKCVVFTQNQNDMYFIYHALKILRVPALYYYKGKDTNDAKRSQIITTFNTSQIYSVILMDTRLAAFGINLTAASRIWFFSPVWQTSTERQAIKRAHRIGQARTVFVETLVTKGSIEEAMVARRREISRNHEHTITKSMEDDSKMRQMIHQADFISLSSCCYSTDGLSAPQDPCSECARTGPWTTGHVKWGEPIDPSIPVVDPRLHTAALAAGRCGAYGDLQRGHTTHKCVDHNRGPLVDISAARPPAPVMRSPLASPNGPEASIRHHTITKEEASNRATSSPKRKVTFAATSPTPTKRSPLRRIRLKVPDEGKSDSKKALNTRSHSTRIGITAHEQRQYGGAAPTSHQRYCNVECTAPYGTLAVNIKSGDSEPSAPYPADYLTDSSRETTAAKPVGGCVSEPRSLDSFPIKRQLLTSYTGPSSLSTFSTNPDSTMPPKKRVKKAVTFNI</sequence>
<protein>
    <submittedName>
        <fullName evidence="1">Uncharacterized protein</fullName>
    </submittedName>
</protein>
<evidence type="ECO:0000313" key="2">
    <source>
        <dbReference type="Proteomes" id="UP001145114"/>
    </source>
</evidence>
<proteinExistence type="predicted"/>
<gene>
    <name evidence="1" type="ORF">EV182_002243</name>
</gene>
<comment type="caution">
    <text evidence="1">The sequence shown here is derived from an EMBL/GenBank/DDBJ whole genome shotgun (WGS) entry which is preliminary data.</text>
</comment>